<organism evidence="3 4">
    <name type="scientific">Jeotgalibacillus proteolyticus</name>
    <dbReference type="NCBI Taxonomy" id="2082395"/>
    <lineage>
        <taxon>Bacteria</taxon>
        <taxon>Bacillati</taxon>
        <taxon>Bacillota</taxon>
        <taxon>Bacilli</taxon>
        <taxon>Bacillales</taxon>
        <taxon>Caryophanaceae</taxon>
        <taxon>Jeotgalibacillus</taxon>
    </lineage>
</organism>
<dbReference type="EMBL" id="PREZ01000003">
    <property type="protein sequence ID" value="PPA70720.1"/>
    <property type="molecule type" value="Genomic_DNA"/>
</dbReference>
<dbReference type="Proteomes" id="UP000239047">
    <property type="component" value="Unassembled WGS sequence"/>
</dbReference>
<evidence type="ECO:0000313" key="3">
    <source>
        <dbReference type="EMBL" id="PPA70720.1"/>
    </source>
</evidence>
<sequence>MEETQRYSTNSQQNSQNEKNGKFLKGILIGAAVGGAITLLDSNTRKKVTSGSRGVKDSTMGLVSKVKENPSEVKNDLQERIMSAVSTLKTAMNDAQNLYQKVNDDVVPQIEDIKENASDIVSTAVDTKDEIKNIGSQVTDAGSEVAAAGSELTDNEGSSSSNQSTGSQSASLNQRSAQTTNASPQGDIPGSRGRDS</sequence>
<keyword evidence="2" id="KW-1133">Transmembrane helix</keyword>
<keyword evidence="2" id="KW-0812">Transmembrane</keyword>
<feature type="transmembrane region" description="Helical" evidence="2">
    <location>
        <begin position="23"/>
        <end position="40"/>
    </location>
</feature>
<gene>
    <name evidence="3" type="ORF">C4B60_07955</name>
</gene>
<feature type="region of interest" description="Disordered" evidence="1">
    <location>
        <begin position="45"/>
        <end position="71"/>
    </location>
</feature>
<feature type="compositionally biased region" description="Polar residues" evidence="1">
    <location>
        <begin position="172"/>
        <end position="184"/>
    </location>
</feature>
<keyword evidence="4" id="KW-1185">Reference proteome</keyword>
<evidence type="ECO:0008006" key="5">
    <source>
        <dbReference type="Google" id="ProtNLM"/>
    </source>
</evidence>
<evidence type="ECO:0000256" key="1">
    <source>
        <dbReference type="SAM" id="MobiDB-lite"/>
    </source>
</evidence>
<evidence type="ECO:0000313" key="4">
    <source>
        <dbReference type="Proteomes" id="UP000239047"/>
    </source>
</evidence>
<proteinExistence type="predicted"/>
<evidence type="ECO:0000256" key="2">
    <source>
        <dbReference type="SAM" id="Phobius"/>
    </source>
</evidence>
<accession>A0A2S5GCJ2</accession>
<feature type="region of interest" description="Disordered" evidence="1">
    <location>
        <begin position="135"/>
        <end position="196"/>
    </location>
</feature>
<protein>
    <recommendedName>
        <fullName evidence="5">YtxH domain-containing protein</fullName>
    </recommendedName>
</protein>
<reference evidence="3 4" key="1">
    <citation type="submission" date="2018-02" db="EMBL/GenBank/DDBJ databases">
        <title>Jeotgalibacillus proteolyticum sp. nov. a protease producing bacterium isolated from ocean sediments of Laizhou Bay.</title>
        <authorList>
            <person name="Li Y."/>
        </authorList>
    </citation>
    <scope>NUCLEOTIDE SEQUENCE [LARGE SCALE GENOMIC DNA]</scope>
    <source>
        <strain evidence="3 4">22-7</strain>
    </source>
</reference>
<feature type="compositionally biased region" description="Low complexity" evidence="1">
    <location>
        <begin position="157"/>
        <end position="171"/>
    </location>
</feature>
<dbReference type="OrthoDB" id="2964225at2"/>
<comment type="caution">
    <text evidence="3">The sequence shown here is derived from an EMBL/GenBank/DDBJ whole genome shotgun (WGS) entry which is preliminary data.</text>
</comment>
<dbReference type="RefSeq" id="WP_104057470.1">
    <property type="nucleotide sequence ID" value="NZ_PREZ01000003.1"/>
</dbReference>
<keyword evidence="2" id="KW-0472">Membrane</keyword>
<name>A0A2S5GCJ2_9BACL</name>
<dbReference type="AlphaFoldDB" id="A0A2S5GCJ2"/>